<keyword evidence="4" id="KW-0175">Coiled coil</keyword>
<dbReference type="EMBL" id="JAUSRE010000023">
    <property type="protein sequence ID" value="MDP9890166.1"/>
    <property type="molecule type" value="Genomic_DNA"/>
</dbReference>
<dbReference type="CDD" id="cd04730">
    <property type="entry name" value="NPD_like"/>
    <property type="match status" value="1"/>
</dbReference>
<dbReference type="GO" id="GO:0004318">
    <property type="term" value="F:enoyl-[acyl-carrier-protein] reductase (NADH) activity"/>
    <property type="evidence" value="ECO:0007669"/>
    <property type="project" value="UniProtKB-EC"/>
</dbReference>
<keyword evidence="1" id="KW-0285">Flavoprotein</keyword>
<feature type="coiled-coil region" evidence="4">
    <location>
        <begin position="252"/>
        <end position="279"/>
    </location>
</feature>
<dbReference type="Pfam" id="PF03060">
    <property type="entry name" value="NMO"/>
    <property type="match status" value="1"/>
</dbReference>
<dbReference type="GO" id="GO:0018580">
    <property type="term" value="F:nitronate monooxygenase activity"/>
    <property type="evidence" value="ECO:0007669"/>
    <property type="project" value="UniProtKB-EC"/>
</dbReference>
<keyword evidence="2" id="KW-0288">FMN</keyword>
<dbReference type="Proteomes" id="UP001226577">
    <property type="component" value="Unassembled WGS sequence"/>
</dbReference>
<evidence type="ECO:0000313" key="6">
    <source>
        <dbReference type="Proteomes" id="UP001226577"/>
    </source>
</evidence>
<dbReference type="PANTHER" id="PTHR32332">
    <property type="entry name" value="2-NITROPROPANE DIOXYGENASE"/>
    <property type="match status" value="1"/>
</dbReference>
<dbReference type="Gene3D" id="3.20.20.70">
    <property type="entry name" value="Aldolase class I"/>
    <property type="match status" value="1"/>
</dbReference>
<accession>A0ABT9RY36</accession>
<keyword evidence="5" id="KW-0503">Monooxygenase</keyword>
<proteinExistence type="predicted"/>
<dbReference type="InterPro" id="IPR013785">
    <property type="entry name" value="Aldolase_TIM"/>
</dbReference>
<organism evidence="5 6">
    <name type="scientific">Pseudarthrobacter enclensis</name>
    <dbReference type="NCBI Taxonomy" id="993070"/>
    <lineage>
        <taxon>Bacteria</taxon>
        <taxon>Bacillati</taxon>
        <taxon>Actinomycetota</taxon>
        <taxon>Actinomycetes</taxon>
        <taxon>Micrococcales</taxon>
        <taxon>Micrococcaceae</taxon>
        <taxon>Pseudarthrobacter</taxon>
    </lineage>
</organism>
<reference evidence="5 6" key="1">
    <citation type="submission" date="2023-07" db="EMBL/GenBank/DDBJ databases">
        <title>Sorghum-associated microbial communities from plants grown in Nebraska, USA.</title>
        <authorList>
            <person name="Schachtman D."/>
        </authorList>
    </citation>
    <scope>NUCLEOTIDE SEQUENCE [LARGE SCALE GENOMIC DNA]</scope>
    <source>
        <strain evidence="5 6">CC222</strain>
    </source>
</reference>
<evidence type="ECO:0000256" key="2">
    <source>
        <dbReference type="ARBA" id="ARBA00022643"/>
    </source>
</evidence>
<evidence type="ECO:0000313" key="5">
    <source>
        <dbReference type="EMBL" id="MDP9890166.1"/>
    </source>
</evidence>
<sequence>MLRTTFCEVLGVEHPIVQAGMGPFGSGAELAAAVSNAGALGSLGGAARSPGDLREQLSVLRTLTERPFAVNFTQPWLQQHPESFDIALELHAPVVSLALGDPGELPARAHEAGALFIQQVHTVEQAYLVAGRGVDVIIAQGAEAGGFGGMVSTVVLVPQVVDAVGPVPVLAAGGIADGRGLAAALVLGAQGVNIGTRFLASEEATISGEWKQAILAAGSQNAVKVDVWDDIFGKPGGGAFDVVPRALETPFIEQWQDHRADASAEAARLQSQIMEAVRKQSMERFVPFTGQSVGMIGEVLPARDIVQRLIEQATEALQNTSRLFG</sequence>
<evidence type="ECO:0000256" key="3">
    <source>
        <dbReference type="ARBA" id="ARBA00023002"/>
    </source>
</evidence>
<gene>
    <name evidence="5" type="ORF">J2X98_003778</name>
</gene>
<dbReference type="EC" id="1.3.1.9" evidence="5"/>
<dbReference type="RefSeq" id="WP_307311108.1">
    <property type="nucleotide sequence ID" value="NZ_JAUSRE010000023.1"/>
</dbReference>
<comment type="caution">
    <text evidence="5">The sequence shown here is derived from an EMBL/GenBank/DDBJ whole genome shotgun (WGS) entry which is preliminary data.</text>
</comment>
<name>A0ABT9RY36_9MICC</name>
<evidence type="ECO:0000256" key="4">
    <source>
        <dbReference type="SAM" id="Coils"/>
    </source>
</evidence>
<keyword evidence="3 5" id="KW-0560">Oxidoreductase</keyword>
<keyword evidence="6" id="KW-1185">Reference proteome</keyword>
<dbReference type="InterPro" id="IPR004136">
    <property type="entry name" value="NMO"/>
</dbReference>
<protein>
    <submittedName>
        <fullName evidence="5">Nitronate monooxygenase/enoyl-[acyl-carrier protein] reductase II</fullName>
        <ecNumber evidence="5">1.13.12.16</ecNumber>
        <ecNumber evidence="5">1.3.1.9</ecNumber>
    </submittedName>
</protein>
<dbReference type="SUPFAM" id="SSF51412">
    <property type="entry name" value="Inosine monophosphate dehydrogenase (IMPDH)"/>
    <property type="match status" value="1"/>
</dbReference>
<dbReference type="EC" id="1.13.12.16" evidence="5"/>
<evidence type="ECO:0000256" key="1">
    <source>
        <dbReference type="ARBA" id="ARBA00022630"/>
    </source>
</evidence>